<accession>A0ABD6B1P9</accession>
<evidence type="ECO:0000313" key="2">
    <source>
        <dbReference type="Proteomes" id="UP001597187"/>
    </source>
</evidence>
<dbReference type="AlphaFoldDB" id="A0ABD6B1P9"/>
<gene>
    <name evidence="1" type="ORF">ACFSBT_21335</name>
</gene>
<name>A0ABD6B1P9_9EURY</name>
<keyword evidence="2" id="KW-1185">Reference proteome</keyword>
<dbReference type="Proteomes" id="UP001597187">
    <property type="component" value="Unassembled WGS sequence"/>
</dbReference>
<comment type="caution">
    <text evidence="1">The sequence shown here is derived from an EMBL/GenBank/DDBJ whole genome shotgun (WGS) entry which is preliminary data.</text>
</comment>
<dbReference type="RefSeq" id="WP_250875756.1">
    <property type="nucleotide sequence ID" value="NZ_JALXFV010000016.1"/>
</dbReference>
<dbReference type="EMBL" id="JBHUDC010000016">
    <property type="protein sequence ID" value="MFD1515833.1"/>
    <property type="molecule type" value="Genomic_DNA"/>
</dbReference>
<sequence>MEERIQKQATVALDVKKVDGVWRATEGGNNVTGTGSNVHEAIMNYVEICRDISQAGAAAAEGAAKVEVGP</sequence>
<reference evidence="1 2" key="1">
    <citation type="journal article" date="2019" name="Int. J. Syst. Evol. Microbiol.">
        <title>The Global Catalogue of Microorganisms (GCM) 10K type strain sequencing project: providing services to taxonomists for standard genome sequencing and annotation.</title>
        <authorList>
            <consortium name="The Broad Institute Genomics Platform"/>
            <consortium name="The Broad Institute Genome Sequencing Center for Infectious Disease"/>
            <person name="Wu L."/>
            <person name="Ma J."/>
        </authorList>
    </citation>
    <scope>NUCLEOTIDE SEQUENCE [LARGE SCALE GENOMIC DNA]</scope>
    <source>
        <strain evidence="1 2">CGMCC 1.12563</strain>
    </source>
</reference>
<evidence type="ECO:0000313" key="1">
    <source>
        <dbReference type="EMBL" id="MFD1515833.1"/>
    </source>
</evidence>
<proteinExistence type="predicted"/>
<protein>
    <submittedName>
        <fullName evidence="1">Uncharacterized protein</fullName>
    </submittedName>
</protein>
<organism evidence="1 2">
    <name type="scientific">Halomarina rubra</name>
    <dbReference type="NCBI Taxonomy" id="2071873"/>
    <lineage>
        <taxon>Archaea</taxon>
        <taxon>Methanobacteriati</taxon>
        <taxon>Methanobacteriota</taxon>
        <taxon>Stenosarchaea group</taxon>
        <taxon>Halobacteria</taxon>
        <taxon>Halobacteriales</taxon>
        <taxon>Natronomonadaceae</taxon>
        <taxon>Halomarina</taxon>
    </lineage>
</organism>